<proteinExistence type="predicted"/>
<dbReference type="Proteomes" id="UP001317532">
    <property type="component" value="Chromosome"/>
</dbReference>
<accession>A0AAN2C9J7</accession>
<evidence type="ECO:0000313" key="2">
    <source>
        <dbReference type="Proteomes" id="UP001317532"/>
    </source>
</evidence>
<dbReference type="EMBL" id="AP025523">
    <property type="protein sequence ID" value="BDE05682.1"/>
    <property type="molecule type" value="Genomic_DNA"/>
</dbReference>
<dbReference type="KEGG" id="vab:WPS_09580"/>
<keyword evidence="2" id="KW-1185">Reference proteome</keyword>
<gene>
    <name evidence="1" type="ORF">WPS_09580</name>
</gene>
<dbReference type="AlphaFoldDB" id="A0AAN2C9J7"/>
<reference evidence="1 2" key="1">
    <citation type="journal article" date="2022" name="ISME Commun">
        <title>Vulcanimicrobium alpinus gen. nov. sp. nov., the first cultivated representative of the candidate phylum 'Eremiobacterota', is a metabolically versatile aerobic anoxygenic phototroph.</title>
        <authorList>
            <person name="Yabe S."/>
            <person name="Muto K."/>
            <person name="Abe K."/>
            <person name="Yokota A."/>
            <person name="Staudigel H."/>
            <person name="Tebo B.M."/>
        </authorList>
    </citation>
    <scope>NUCLEOTIDE SEQUENCE [LARGE SCALE GENOMIC DNA]</scope>
    <source>
        <strain evidence="1 2">WC8-2</strain>
    </source>
</reference>
<evidence type="ECO:0000313" key="1">
    <source>
        <dbReference type="EMBL" id="BDE05682.1"/>
    </source>
</evidence>
<name>A0AAN2C9J7_UNVUL</name>
<organism evidence="1 2">
    <name type="scientific">Vulcanimicrobium alpinum</name>
    <dbReference type="NCBI Taxonomy" id="3016050"/>
    <lineage>
        <taxon>Bacteria</taxon>
        <taxon>Bacillati</taxon>
        <taxon>Vulcanimicrobiota</taxon>
        <taxon>Vulcanimicrobiia</taxon>
        <taxon>Vulcanimicrobiales</taxon>
        <taxon>Vulcanimicrobiaceae</taxon>
        <taxon>Vulcanimicrobium</taxon>
    </lineage>
</organism>
<protein>
    <submittedName>
        <fullName evidence="1">Uncharacterized protein</fullName>
    </submittedName>
</protein>
<sequence length="125" mass="13681">MYAPQPLAVPRPVSLRLIGVLDDDLVRSFAALERGMSGFAGATVIVDVRDLQIRDEAEMDALAGAICAARAQGRDVRLDARTVPWRRVLKKNLSAQPPVDSALRSDVRRTAIIAHSAQPSKRIRK</sequence>